<evidence type="ECO:0000313" key="1">
    <source>
        <dbReference type="EMBL" id="KAI4375163.1"/>
    </source>
</evidence>
<sequence length="479" mass="54457">MARACSYVRMVPLASSLMINALLVMSWHRFREPGLSWSRKAAEDAESAAALHCSGHGRAFLDGLVLDDGEVEGRCECNSCYGGPDCSEFSPNCEVDANQGDPLFLEPFWMMNSDKSAVLLSGWHRMSYYYDDQSYISKRLEKTIRKLHSVVGNAVTEGKYVLFGSGSTQLLNAAIHALSSRPTTVVASVPHYEVFGAQTELFESKKYDFLGQPTPWINNTKDNIIEIVTAPSNPIGELRDPILNSTKGNVKMIHDRAYYWPHYTAIPAPADEDLMLFTVSKLTGHAGSRFGWALVKDEKVYQRMSEYLELNTVGVSRDTQLRMLKILNVATEDKGRRFFEFGQWNLNRRWKALNSILSNSRRFSVQQIPPLFCTYFNKLKEPTPAYAWLKCEEEEGDEEKEVKSCHQVLKEAKIIGREGRIFKSNDQYVRLSLIRSEDDFKMLVDRLRDLVDREVESSPPLAKQRPPYANLVLWYLGTG</sequence>
<reference evidence="2" key="1">
    <citation type="journal article" date="2023" name="Front. Plant Sci.">
        <title>Chromosomal-level genome assembly of Melastoma candidum provides insights into trichome evolution.</title>
        <authorList>
            <person name="Zhong Y."/>
            <person name="Wu W."/>
            <person name="Sun C."/>
            <person name="Zou P."/>
            <person name="Liu Y."/>
            <person name="Dai S."/>
            <person name="Zhou R."/>
        </authorList>
    </citation>
    <scope>NUCLEOTIDE SEQUENCE [LARGE SCALE GENOMIC DNA]</scope>
</reference>
<name>A0ACB9R8C1_9MYRT</name>
<keyword evidence="2" id="KW-1185">Reference proteome</keyword>
<proteinExistence type="predicted"/>
<gene>
    <name evidence="1" type="ORF">MLD38_013067</name>
</gene>
<organism evidence="1 2">
    <name type="scientific">Melastoma candidum</name>
    <dbReference type="NCBI Taxonomy" id="119954"/>
    <lineage>
        <taxon>Eukaryota</taxon>
        <taxon>Viridiplantae</taxon>
        <taxon>Streptophyta</taxon>
        <taxon>Embryophyta</taxon>
        <taxon>Tracheophyta</taxon>
        <taxon>Spermatophyta</taxon>
        <taxon>Magnoliopsida</taxon>
        <taxon>eudicotyledons</taxon>
        <taxon>Gunneridae</taxon>
        <taxon>Pentapetalae</taxon>
        <taxon>rosids</taxon>
        <taxon>malvids</taxon>
        <taxon>Myrtales</taxon>
        <taxon>Melastomataceae</taxon>
        <taxon>Melastomatoideae</taxon>
        <taxon>Melastomateae</taxon>
        <taxon>Melastoma</taxon>
    </lineage>
</organism>
<dbReference type="EMBL" id="CM042883">
    <property type="protein sequence ID" value="KAI4375163.1"/>
    <property type="molecule type" value="Genomic_DNA"/>
</dbReference>
<protein>
    <submittedName>
        <fullName evidence="1">Uncharacterized protein</fullName>
    </submittedName>
</protein>
<evidence type="ECO:0000313" key="2">
    <source>
        <dbReference type="Proteomes" id="UP001057402"/>
    </source>
</evidence>
<accession>A0ACB9R8C1</accession>
<comment type="caution">
    <text evidence="1">The sequence shown here is derived from an EMBL/GenBank/DDBJ whole genome shotgun (WGS) entry which is preliminary data.</text>
</comment>
<dbReference type="Proteomes" id="UP001057402">
    <property type="component" value="Chromosome 4"/>
</dbReference>